<dbReference type="EMBL" id="CM004395">
    <property type="protein sequence ID" value="OAY41740.1"/>
    <property type="molecule type" value="Genomic_DNA"/>
</dbReference>
<dbReference type="Gene3D" id="2.60.120.650">
    <property type="entry name" value="Cupin"/>
    <property type="match status" value="1"/>
</dbReference>
<evidence type="ECO:0000256" key="3">
    <source>
        <dbReference type="SAM" id="MobiDB-lite"/>
    </source>
</evidence>
<gene>
    <name evidence="6" type="ORF">MANES_09G125800v8</name>
</gene>
<keyword evidence="4" id="KW-0732">Signal</keyword>
<comment type="caution">
    <text evidence="6">The sequence shown here is derived from an EMBL/GenBank/DDBJ whole genome shotgun (WGS) entry which is preliminary data.</text>
</comment>
<evidence type="ECO:0000313" key="6">
    <source>
        <dbReference type="EMBL" id="OAY41740.1"/>
    </source>
</evidence>
<name>A0A2C9VA87_MANES</name>
<dbReference type="Pfam" id="PF02928">
    <property type="entry name" value="zf-C5HC2"/>
    <property type="match status" value="1"/>
</dbReference>
<accession>A0A2C9VA87</accession>
<evidence type="ECO:0000256" key="4">
    <source>
        <dbReference type="SAM" id="SignalP"/>
    </source>
</evidence>
<dbReference type="GO" id="GO:0046872">
    <property type="term" value="F:metal ion binding"/>
    <property type="evidence" value="ECO:0007669"/>
    <property type="project" value="UniProtKB-KW"/>
</dbReference>
<feature type="compositionally biased region" description="Basic and acidic residues" evidence="3">
    <location>
        <begin position="249"/>
        <end position="266"/>
    </location>
</feature>
<evidence type="ECO:0000256" key="2">
    <source>
        <dbReference type="ARBA" id="ARBA00023004"/>
    </source>
</evidence>
<feature type="region of interest" description="Disordered" evidence="3">
    <location>
        <begin position="218"/>
        <end position="266"/>
    </location>
</feature>
<evidence type="ECO:0000259" key="5">
    <source>
        <dbReference type="Pfam" id="PF02928"/>
    </source>
</evidence>
<dbReference type="PANTHER" id="PTHR10694">
    <property type="entry name" value="LYSINE-SPECIFIC DEMETHYLASE"/>
    <property type="match status" value="1"/>
</dbReference>
<proteinExistence type="predicted"/>
<feature type="chain" id="PRO_5012112758" description="Zinc finger C5HC2-type domain-containing protein" evidence="4">
    <location>
        <begin position="27"/>
        <end position="266"/>
    </location>
</feature>
<dbReference type="Gramene" id="Manes.09G125800.1.v8.1">
    <property type="protein sequence ID" value="Manes.09G125800.1.v8.1.CDS"/>
    <property type="gene ID" value="Manes.09G125800.v8.1"/>
</dbReference>
<dbReference type="InterPro" id="IPR004198">
    <property type="entry name" value="Znf_C5HC2"/>
</dbReference>
<dbReference type="GO" id="GO:0141052">
    <property type="term" value="F:histone H3 demethylase activity"/>
    <property type="evidence" value="ECO:0007669"/>
    <property type="project" value="UniProtKB-ARBA"/>
</dbReference>
<sequence length="266" mass="29894">MSGPFRCSLCLFSAFVNIAGFNCGEAVNFAIGDWFPFGELATKRYAHIGMMAILPREEILCKESAQLLKHEDLYRSSAGLASHNSLEISFVRHMRFFNNALWKLKNNVENSKESSILSSNTHGTIICGTCKRDSCLAFLECNKCFHLLCHFHDVKSLDCPCGGKSNLFIRENIRDMEELAQKLEEEGIMRKIQKETKCGNNVGLQPNAINFCKKSERIPDSKNDDLQRQESGATRTGESIKEMTATNARRKDDNGDSDVVKSHKSL</sequence>
<keyword evidence="1" id="KW-0479">Metal-binding</keyword>
<protein>
    <recommendedName>
        <fullName evidence="5">Zinc finger C5HC2-type domain-containing protein</fullName>
    </recommendedName>
</protein>
<dbReference type="STRING" id="3983.A0A2C9VA87"/>
<feature type="compositionally biased region" description="Basic and acidic residues" evidence="3">
    <location>
        <begin position="218"/>
        <end position="228"/>
    </location>
</feature>
<evidence type="ECO:0000313" key="7">
    <source>
        <dbReference type="Proteomes" id="UP000091857"/>
    </source>
</evidence>
<organism evidence="6 7">
    <name type="scientific">Manihot esculenta</name>
    <name type="common">Cassava</name>
    <name type="synonym">Jatropha manihot</name>
    <dbReference type="NCBI Taxonomy" id="3983"/>
    <lineage>
        <taxon>Eukaryota</taxon>
        <taxon>Viridiplantae</taxon>
        <taxon>Streptophyta</taxon>
        <taxon>Embryophyta</taxon>
        <taxon>Tracheophyta</taxon>
        <taxon>Spermatophyta</taxon>
        <taxon>Magnoliopsida</taxon>
        <taxon>eudicotyledons</taxon>
        <taxon>Gunneridae</taxon>
        <taxon>Pentapetalae</taxon>
        <taxon>rosids</taxon>
        <taxon>fabids</taxon>
        <taxon>Malpighiales</taxon>
        <taxon>Euphorbiaceae</taxon>
        <taxon>Crotonoideae</taxon>
        <taxon>Manihoteae</taxon>
        <taxon>Manihot</taxon>
    </lineage>
</organism>
<dbReference type="AlphaFoldDB" id="A0A2C9VA87"/>
<feature type="domain" description="Zinc finger C5HC2-type" evidence="5">
    <location>
        <begin position="127"/>
        <end position="179"/>
    </location>
</feature>
<dbReference type="PANTHER" id="PTHR10694:SF33">
    <property type="entry name" value="LYSINE-SPECIFIC DEMETHYLASE 5"/>
    <property type="match status" value="1"/>
</dbReference>
<dbReference type="Proteomes" id="UP000091857">
    <property type="component" value="Chromosome 9"/>
</dbReference>
<keyword evidence="2" id="KW-0408">Iron</keyword>
<reference evidence="7" key="1">
    <citation type="journal article" date="2016" name="Nat. Biotechnol.">
        <title>Sequencing wild and cultivated cassava and related species reveals extensive interspecific hybridization and genetic diversity.</title>
        <authorList>
            <person name="Bredeson J.V."/>
            <person name="Lyons J.B."/>
            <person name="Prochnik S.E."/>
            <person name="Wu G.A."/>
            <person name="Ha C.M."/>
            <person name="Edsinger-Gonzales E."/>
            <person name="Grimwood J."/>
            <person name="Schmutz J."/>
            <person name="Rabbi I.Y."/>
            <person name="Egesi C."/>
            <person name="Nauluvula P."/>
            <person name="Lebot V."/>
            <person name="Ndunguru J."/>
            <person name="Mkamilo G."/>
            <person name="Bart R.S."/>
            <person name="Setter T.L."/>
            <person name="Gleadow R.M."/>
            <person name="Kulakow P."/>
            <person name="Ferguson M.E."/>
            <person name="Rounsley S."/>
            <person name="Rokhsar D.S."/>
        </authorList>
    </citation>
    <scope>NUCLEOTIDE SEQUENCE [LARGE SCALE GENOMIC DNA]</scope>
    <source>
        <strain evidence="7">cv. AM560-2</strain>
    </source>
</reference>
<feature type="signal peptide" evidence="4">
    <location>
        <begin position="1"/>
        <end position="26"/>
    </location>
</feature>
<evidence type="ECO:0000256" key="1">
    <source>
        <dbReference type="ARBA" id="ARBA00022723"/>
    </source>
</evidence>
<keyword evidence="7" id="KW-1185">Reference proteome</keyword>